<evidence type="ECO:0000313" key="2">
    <source>
        <dbReference type="Proteomes" id="UP000236721"/>
    </source>
</evidence>
<proteinExistence type="predicted"/>
<dbReference type="InterPro" id="IPR038338">
    <property type="entry name" value="PriC_sf"/>
</dbReference>
<sequence>MNIAQLKSRLGELKTQALLFDKQHISQGHRYFDQHLFDTSGYKLTPCVEEAERNLVHALTNINNCQSDVSSVEFLLERFSSQLEALERVLADFPLSSGQTLNNKPLTELRADLKQHKAWEQRLCQLVREKELKLDASGQSKQDLIATEQRLQRCRSAINAIKYAISQRMKFI</sequence>
<dbReference type="InterPro" id="IPR010890">
    <property type="entry name" value="PriC"/>
</dbReference>
<organism evidence="1 2">
    <name type="scientific">Vibrio hangzhouensis</name>
    <dbReference type="NCBI Taxonomy" id="462991"/>
    <lineage>
        <taxon>Bacteria</taxon>
        <taxon>Pseudomonadati</taxon>
        <taxon>Pseudomonadota</taxon>
        <taxon>Gammaproteobacteria</taxon>
        <taxon>Vibrionales</taxon>
        <taxon>Vibrionaceae</taxon>
        <taxon>Vibrio</taxon>
    </lineage>
</organism>
<evidence type="ECO:0000313" key="1">
    <source>
        <dbReference type="EMBL" id="SEG28942.1"/>
    </source>
</evidence>
<dbReference type="EMBL" id="FNVG01000010">
    <property type="protein sequence ID" value="SEG28942.1"/>
    <property type="molecule type" value="Genomic_DNA"/>
</dbReference>
<dbReference type="AlphaFoldDB" id="A0A1H5YYK1"/>
<dbReference type="Pfam" id="PF07445">
    <property type="entry name" value="PriC"/>
    <property type="match status" value="1"/>
</dbReference>
<protein>
    <submittedName>
        <fullName evidence="1">Restart primosome assembly protein PriC</fullName>
    </submittedName>
</protein>
<dbReference type="Proteomes" id="UP000236721">
    <property type="component" value="Unassembled WGS sequence"/>
</dbReference>
<dbReference type="RefSeq" id="WP_103880551.1">
    <property type="nucleotide sequence ID" value="NZ_FNVG01000010.1"/>
</dbReference>
<dbReference type="Gene3D" id="1.20.1270.340">
    <property type="match status" value="1"/>
</dbReference>
<reference evidence="2" key="1">
    <citation type="submission" date="2016-10" db="EMBL/GenBank/DDBJ databases">
        <authorList>
            <person name="Varghese N."/>
            <person name="Submissions S."/>
        </authorList>
    </citation>
    <scope>NUCLEOTIDE SEQUENCE [LARGE SCALE GENOMIC DNA]</scope>
    <source>
        <strain evidence="2">CGMCC 1.7062</strain>
    </source>
</reference>
<keyword evidence="2" id="KW-1185">Reference proteome</keyword>
<name>A0A1H5YYK1_9VIBR</name>
<gene>
    <name evidence="1" type="ORF">SAMN04488244_11085</name>
</gene>
<accession>A0A1H5YYK1</accession>
<dbReference type="OrthoDB" id="6402824at2"/>